<gene>
    <name evidence="2" type="ORF">QEN58_18050</name>
</gene>
<dbReference type="RefSeq" id="WP_280104977.1">
    <property type="nucleotide sequence ID" value="NZ_CP122961.1"/>
</dbReference>
<keyword evidence="3" id="KW-1185">Reference proteome</keyword>
<reference evidence="2" key="1">
    <citation type="submission" date="2023-04" db="EMBL/GenBank/DDBJ databases">
        <title>Complete genome sequence of Halomonas alkaliantarctica MSP3 isolated from marine sediment, Jeju Island.</title>
        <authorList>
            <person name="Park S.-J."/>
        </authorList>
    </citation>
    <scope>NUCLEOTIDE SEQUENCE</scope>
    <source>
        <strain evidence="2">MSP3</strain>
    </source>
</reference>
<keyword evidence="1 2" id="KW-0808">Transferase</keyword>
<dbReference type="PANTHER" id="PTHR48228">
    <property type="entry name" value="SUCCINYL-COA--D-CITRAMALATE COA-TRANSFERASE"/>
    <property type="match status" value="1"/>
</dbReference>
<dbReference type="Pfam" id="PF02515">
    <property type="entry name" value="CoA_transf_3"/>
    <property type="match status" value="1"/>
</dbReference>
<dbReference type="PANTHER" id="PTHR48228:SF6">
    <property type="entry name" value="L-CARNITINE COA-TRANSFERASE"/>
    <property type="match status" value="1"/>
</dbReference>
<proteinExistence type="predicted"/>
<dbReference type="InterPro" id="IPR003673">
    <property type="entry name" value="CoA-Trfase_fam_III"/>
</dbReference>
<dbReference type="InterPro" id="IPR023606">
    <property type="entry name" value="CoA-Trfase_III_dom_1_sf"/>
</dbReference>
<dbReference type="InterPro" id="IPR044855">
    <property type="entry name" value="CoA-Trfase_III_dom3_sf"/>
</dbReference>
<accession>A0ABY8LLA9</accession>
<dbReference type="EMBL" id="CP122961">
    <property type="protein sequence ID" value="WGI25211.1"/>
    <property type="molecule type" value="Genomic_DNA"/>
</dbReference>
<evidence type="ECO:0000256" key="1">
    <source>
        <dbReference type="ARBA" id="ARBA00022679"/>
    </source>
</evidence>
<dbReference type="Gene3D" id="3.40.50.10540">
    <property type="entry name" value="Crotonobetainyl-coa:carnitine coa-transferase, domain 1"/>
    <property type="match status" value="1"/>
</dbReference>
<evidence type="ECO:0000313" key="2">
    <source>
        <dbReference type="EMBL" id="WGI25211.1"/>
    </source>
</evidence>
<dbReference type="Proteomes" id="UP001179830">
    <property type="component" value="Chromosome"/>
</dbReference>
<evidence type="ECO:0000313" key="3">
    <source>
        <dbReference type="Proteomes" id="UP001179830"/>
    </source>
</evidence>
<dbReference type="InterPro" id="IPR050509">
    <property type="entry name" value="CoA-transferase_III"/>
</dbReference>
<protein>
    <submittedName>
        <fullName evidence="2">CoA transferase</fullName>
        <ecNumber evidence="2">2.8.3.-</ecNumber>
    </submittedName>
</protein>
<sequence length="419" mass="45496">MSKGVQKMSWQKHAFDGRSDGPMQGVRVIDLSRLVAGNMTSLQLADFGADVIKVEPLPLGDPLRAWKQGGISTFWTVYGRNKRSIGLDFRKEGAIELLKRLIATADILIESFRPGTLEKMGLGPEVLHEVSPKLIILRVSGFGQSGPYSSRPGFGTLVEGMSGFASRNGEEGGDPLLPPLALADMIAGLYGSNALLMALRSRATSGKGQVIDLALLDAMTSVLGPEALDYQLLHKPKPRVGNGSNTSSPRNVYQTSDGGFIALSASMQKTAERVFRCIGREDLITHPDFCTNEQRVARRHAVDQIVGGWIGERTMEEGLAIFDEHGITAAPVYDIEDISKDQHFRKRGIYVELPDDDLGGAAMHAPVPRLLSTPGGFHRAAPRISEHARQILTEAGFDDAEFTALLESELISESVHDNK</sequence>
<dbReference type="GO" id="GO:0016740">
    <property type="term" value="F:transferase activity"/>
    <property type="evidence" value="ECO:0007669"/>
    <property type="project" value="UniProtKB-KW"/>
</dbReference>
<name>A0ABY8LLA9_9GAMM</name>
<dbReference type="EC" id="2.8.3.-" evidence="2"/>
<dbReference type="Gene3D" id="3.30.1540.10">
    <property type="entry name" value="formyl-coa transferase, domain 3"/>
    <property type="match status" value="1"/>
</dbReference>
<organism evidence="2 3">
    <name type="scientific">Halomonas alkaliantarctica</name>
    <dbReference type="NCBI Taxonomy" id="232346"/>
    <lineage>
        <taxon>Bacteria</taxon>
        <taxon>Pseudomonadati</taxon>
        <taxon>Pseudomonadota</taxon>
        <taxon>Gammaproteobacteria</taxon>
        <taxon>Oceanospirillales</taxon>
        <taxon>Halomonadaceae</taxon>
        <taxon>Halomonas</taxon>
    </lineage>
</organism>
<dbReference type="SUPFAM" id="SSF89796">
    <property type="entry name" value="CoA-transferase family III (CaiB/BaiF)"/>
    <property type="match status" value="1"/>
</dbReference>